<sequence>MTNTLGLVGSLGAKLKHDTVETKLKKIDVEVMKKDSDVVPKYVVAAKASDIPGEWSGAAQMPKQWLQAMMDIKPVRDLAWIDPEEWKAKNDLGGQREEREEREERMNQERREEAKKKEEEEAKARKQKQAADDAAKAKADTADAEAKDDDEPAKATDTTSDSNKPEASRSPAEAGGEKDKEPQPTLKQESAEQDLTSIPDSSSASSATSTGTSTSASPKPSGPTSTDVLPTTESKSPSPSPPNAQPSGPSDTRPARMTIPEQKNAEQEAISAVKKARLSQAELKKAEDEAMKAADRAESARIGSVDYMSDEGHLGEDPRRFLIPAEYRDENTEAWGEIMYNTDNGFLLVYEKWGKFYRGYLFSGSEIPAQKKRFLENGGETLICEPIIKSGGRKVPDIFETEVEAIAVMWTGGRVYRAMITLRDPEKPGKVLLYNITGLRAKYGEVAVAKRLRAEFLMRGQEPIWAGPRTTRVSKDETAYMAFLRKYSSDISKGKRAIQIVEIKKEDGDNEFELQEEELAVL</sequence>
<proteinExistence type="predicted"/>
<evidence type="ECO:0000256" key="1">
    <source>
        <dbReference type="SAM" id="Coils"/>
    </source>
</evidence>
<name>A0A8J5U8C4_FUSOX</name>
<feature type="compositionally biased region" description="Basic and acidic residues" evidence="2">
    <location>
        <begin position="89"/>
        <end position="145"/>
    </location>
</feature>
<feature type="compositionally biased region" description="Polar residues" evidence="2">
    <location>
        <begin position="185"/>
        <end position="200"/>
    </location>
</feature>
<evidence type="ECO:0000313" key="3">
    <source>
        <dbReference type="EMBL" id="KAG7424338.1"/>
    </source>
</evidence>
<comment type="caution">
    <text evidence="3">The sequence shown here is derived from an EMBL/GenBank/DDBJ whole genome shotgun (WGS) entry which is preliminary data.</text>
</comment>
<accession>A0A8J5U8C4</accession>
<protein>
    <submittedName>
        <fullName evidence="3">Uncharacterized protein</fullName>
    </submittedName>
</protein>
<gene>
    <name evidence="3" type="ORF">Forpi1262_v014544</name>
</gene>
<dbReference type="Proteomes" id="UP000693942">
    <property type="component" value="Unassembled WGS sequence"/>
</dbReference>
<evidence type="ECO:0000313" key="4">
    <source>
        <dbReference type="Proteomes" id="UP000693942"/>
    </source>
</evidence>
<organism evidence="3 4">
    <name type="scientific">Fusarium oxysporum f. sp. raphani</name>
    <dbReference type="NCBI Taxonomy" id="96318"/>
    <lineage>
        <taxon>Eukaryota</taxon>
        <taxon>Fungi</taxon>
        <taxon>Dikarya</taxon>
        <taxon>Ascomycota</taxon>
        <taxon>Pezizomycotina</taxon>
        <taxon>Sordariomycetes</taxon>
        <taxon>Hypocreomycetidae</taxon>
        <taxon>Hypocreales</taxon>
        <taxon>Nectriaceae</taxon>
        <taxon>Fusarium</taxon>
        <taxon>Fusarium oxysporum species complex</taxon>
    </lineage>
</organism>
<reference evidence="3" key="1">
    <citation type="submission" date="2021-04" db="EMBL/GenBank/DDBJ databases">
        <title>First draft genome resource for Brassicaceae pathogens Fusarium oxysporum f. sp. raphani and Fusarium oxysporum f. sp. rapae.</title>
        <authorList>
            <person name="Asai S."/>
        </authorList>
    </citation>
    <scope>NUCLEOTIDE SEQUENCE</scope>
    <source>
        <strain evidence="3">Tf1262</strain>
    </source>
</reference>
<feature type="coiled-coil region" evidence="1">
    <location>
        <begin position="276"/>
        <end position="303"/>
    </location>
</feature>
<dbReference type="EMBL" id="JAELUR010000013">
    <property type="protein sequence ID" value="KAG7424338.1"/>
    <property type="molecule type" value="Genomic_DNA"/>
</dbReference>
<evidence type="ECO:0000256" key="2">
    <source>
        <dbReference type="SAM" id="MobiDB-lite"/>
    </source>
</evidence>
<feature type="compositionally biased region" description="Low complexity" evidence="2">
    <location>
        <begin position="201"/>
        <end position="226"/>
    </location>
</feature>
<dbReference type="AlphaFoldDB" id="A0A8J5U8C4"/>
<feature type="region of interest" description="Disordered" evidence="2">
    <location>
        <begin position="89"/>
        <end position="256"/>
    </location>
</feature>
<keyword evidence="1" id="KW-0175">Coiled coil</keyword>